<dbReference type="AlphaFoldDB" id="A0A3P7IP30"/>
<proteinExistence type="predicted"/>
<feature type="coiled-coil region" evidence="1">
    <location>
        <begin position="24"/>
        <end position="58"/>
    </location>
</feature>
<accession>A0A3P7IP30</accession>
<sequence length="80" mass="9132">MTMKRNQPVHAPCSPSVSVSDTEVIALRTENDRLRRKNEELRKRNFKILDDVAGLEKQLQVKVSSPIESLEPRKHSSIHG</sequence>
<evidence type="ECO:0000256" key="1">
    <source>
        <dbReference type="SAM" id="Coils"/>
    </source>
</evidence>
<keyword evidence="1" id="KW-0175">Coiled coil</keyword>
<keyword evidence="3" id="KW-1185">Reference proteome</keyword>
<gene>
    <name evidence="2" type="ORF">SVUK_LOCUS2352</name>
</gene>
<name>A0A3P7IP30_STRVU</name>
<reference evidence="2 3" key="1">
    <citation type="submission" date="2018-11" db="EMBL/GenBank/DDBJ databases">
        <authorList>
            <consortium name="Pathogen Informatics"/>
        </authorList>
    </citation>
    <scope>NUCLEOTIDE SEQUENCE [LARGE SCALE GENOMIC DNA]</scope>
</reference>
<organism evidence="2 3">
    <name type="scientific">Strongylus vulgaris</name>
    <name type="common">Blood worm</name>
    <dbReference type="NCBI Taxonomy" id="40348"/>
    <lineage>
        <taxon>Eukaryota</taxon>
        <taxon>Metazoa</taxon>
        <taxon>Ecdysozoa</taxon>
        <taxon>Nematoda</taxon>
        <taxon>Chromadorea</taxon>
        <taxon>Rhabditida</taxon>
        <taxon>Rhabditina</taxon>
        <taxon>Rhabditomorpha</taxon>
        <taxon>Strongyloidea</taxon>
        <taxon>Strongylidae</taxon>
        <taxon>Strongylus</taxon>
    </lineage>
</organism>
<dbReference type="EMBL" id="UYYB01005281">
    <property type="protein sequence ID" value="VDM67354.1"/>
    <property type="molecule type" value="Genomic_DNA"/>
</dbReference>
<protein>
    <submittedName>
        <fullName evidence="2">Uncharacterized protein</fullName>
    </submittedName>
</protein>
<dbReference type="OrthoDB" id="5875463at2759"/>
<evidence type="ECO:0000313" key="2">
    <source>
        <dbReference type="EMBL" id="VDM67354.1"/>
    </source>
</evidence>
<evidence type="ECO:0000313" key="3">
    <source>
        <dbReference type="Proteomes" id="UP000270094"/>
    </source>
</evidence>
<dbReference type="Proteomes" id="UP000270094">
    <property type="component" value="Unassembled WGS sequence"/>
</dbReference>